<dbReference type="EMBL" id="MN079107">
    <property type="protein sequence ID" value="QEA05673.1"/>
    <property type="molecule type" value="Genomic_DNA"/>
</dbReference>
<gene>
    <name evidence="2" type="ORF">KBTEX_01997</name>
</gene>
<accession>A0A5B8RC59</accession>
<proteinExistence type="predicted"/>
<evidence type="ECO:0000256" key="1">
    <source>
        <dbReference type="SAM" id="MobiDB-lite"/>
    </source>
</evidence>
<dbReference type="AlphaFoldDB" id="A0A5B8RC59"/>
<name>A0A5B8RC59_9ZZZZ</name>
<dbReference type="InterPro" id="IPR035919">
    <property type="entry name" value="EAL_sf"/>
</dbReference>
<dbReference type="SUPFAM" id="SSF52172">
    <property type="entry name" value="CheY-like"/>
    <property type="match status" value="1"/>
</dbReference>
<reference evidence="2" key="1">
    <citation type="submission" date="2019-06" db="EMBL/GenBank/DDBJ databases">
        <authorList>
            <person name="Murdoch R.W."/>
            <person name="Fathepure B."/>
        </authorList>
    </citation>
    <scope>NUCLEOTIDE SEQUENCE</scope>
</reference>
<protein>
    <submittedName>
        <fullName evidence="2">Uncharacterized protein</fullName>
    </submittedName>
</protein>
<dbReference type="Gene3D" id="3.20.20.450">
    <property type="entry name" value="EAL domain"/>
    <property type="match status" value="1"/>
</dbReference>
<dbReference type="InterPro" id="IPR011006">
    <property type="entry name" value="CheY-like_superfamily"/>
</dbReference>
<evidence type="ECO:0000313" key="2">
    <source>
        <dbReference type="EMBL" id="QEA05673.1"/>
    </source>
</evidence>
<organism evidence="2">
    <name type="scientific">uncultured organism</name>
    <dbReference type="NCBI Taxonomy" id="155900"/>
    <lineage>
        <taxon>unclassified sequences</taxon>
        <taxon>environmental samples</taxon>
    </lineage>
</organism>
<dbReference type="SUPFAM" id="SSF141868">
    <property type="entry name" value="EAL domain-like"/>
    <property type="match status" value="1"/>
</dbReference>
<sequence length="612" mass="62657">MDQGTDRPDTIYICLSQLTDSQHLAAALRAHGHHARAFASAAVLRTAVAHRPPAVIVAAVDPPAGEDGPPWRTTRDPGATTLILAVPDAGVGSYRRALDAGADAVVPQPVAPGPLRRVLAGLGDTGEPGRTALIGTAASIPDALATDGLAVTTFEPDDDALLLRLERWRPDAVIVDAELTTTLVPAIRQRPSLTAPVLATLHAGDPPRCPPPGVDLALGPGHEAVLAPLLRRRIQANRRRITNACMLEHSDPATGLMRGDALLAEVATATATADRVPSTVLHIALTTDGDTPAEEEAAIITAADAMNTAVPPLGPLARLGHDRFAFLARGVPAGACGDLAARLADAAEGAAPTVSAQVDARGVTPASDPEGLLSASGPLPQPGGHRSSGEWRRRIESALNAERLATRSAALTRLDGGTSHLARVHPRILDEAGSPLPPGDYGPAIAGSRLAMRLDREVLECVLDGLAASADIAAVIVPLGVGTLADPAYPGWLRGRCDHHGVAQGAVIPEVAAAEIATPALAANIPDPLAVSGVADAARLAEIAAALPLAFIRLHEALLASDGSVLDDTALRAITGHARAHDVAVIAPPVARAGTLASLWAAGVNLVEEDTH</sequence>
<feature type="region of interest" description="Disordered" evidence="1">
    <location>
        <begin position="353"/>
        <end position="390"/>
    </location>
</feature>